<dbReference type="EMBL" id="DXCX01000017">
    <property type="protein sequence ID" value="HIY72641.1"/>
    <property type="molecule type" value="Genomic_DNA"/>
</dbReference>
<dbReference type="Proteomes" id="UP000886824">
    <property type="component" value="Unassembled WGS sequence"/>
</dbReference>
<evidence type="ECO:0000313" key="1">
    <source>
        <dbReference type="EMBL" id="HIY72641.1"/>
    </source>
</evidence>
<accession>A0A9D2CCA1</accession>
<comment type="caution">
    <text evidence="1">The sequence shown here is derived from an EMBL/GenBank/DDBJ whole genome shotgun (WGS) entry which is preliminary data.</text>
</comment>
<organism evidence="1 2">
    <name type="scientific">Candidatus Intestinimonas merdavium</name>
    <dbReference type="NCBI Taxonomy" id="2838622"/>
    <lineage>
        <taxon>Bacteria</taxon>
        <taxon>Bacillati</taxon>
        <taxon>Bacillota</taxon>
        <taxon>Clostridia</taxon>
        <taxon>Eubacteriales</taxon>
        <taxon>Intestinimonas</taxon>
    </lineage>
</organism>
<reference evidence="1" key="2">
    <citation type="submission" date="2021-04" db="EMBL/GenBank/DDBJ databases">
        <authorList>
            <person name="Gilroy R."/>
        </authorList>
    </citation>
    <scope>NUCLEOTIDE SEQUENCE</scope>
    <source>
        <strain evidence="1">CHK33-7979</strain>
    </source>
</reference>
<evidence type="ECO:0000313" key="2">
    <source>
        <dbReference type="Proteomes" id="UP000886824"/>
    </source>
</evidence>
<proteinExistence type="predicted"/>
<dbReference type="AlphaFoldDB" id="A0A9D2CCA1"/>
<gene>
    <name evidence="1" type="ORF">H9826_01525</name>
</gene>
<sequence length="103" mass="11756">MKVDFTFDRAKVERQGYTVDAVHQTIKQHFAAKGLRCVEDGETLSFMDNGRENDFSGMWAILMALLRSEWFTLFASSCTWHDDDGSSEDVLSQAWKVRGRTTA</sequence>
<reference evidence="1" key="1">
    <citation type="journal article" date="2021" name="PeerJ">
        <title>Extensive microbial diversity within the chicken gut microbiome revealed by metagenomics and culture.</title>
        <authorList>
            <person name="Gilroy R."/>
            <person name="Ravi A."/>
            <person name="Getino M."/>
            <person name="Pursley I."/>
            <person name="Horton D.L."/>
            <person name="Alikhan N.F."/>
            <person name="Baker D."/>
            <person name="Gharbi K."/>
            <person name="Hall N."/>
            <person name="Watson M."/>
            <person name="Adriaenssens E.M."/>
            <person name="Foster-Nyarko E."/>
            <person name="Jarju S."/>
            <person name="Secka A."/>
            <person name="Antonio M."/>
            <person name="Oren A."/>
            <person name="Chaudhuri R.R."/>
            <person name="La Ragione R."/>
            <person name="Hildebrand F."/>
            <person name="Pallen M.J."/>
        </authorList>
    </citation>
    <scope>NUCLEOTIDE SEQUENCE</scope>
    <source>
        <strain evidence="1">CHK33-7979</strain>
    </source>
</reference>
<name>A0A9D2CCA1_9FIRM</name>
<protein>
    <submittedName>
        <fullName evidence="1">Uncharacterized protein</fullName>
    </submittedName>
</protein>